<sequence length="65" mass="7275">MKSLVNSVDFKDIAIEPLSFPLPIKNLLAYKGACEEDQTTGYFHVKLKSNCSASFILLEILKLID</sequence>
<evidence type="ECO:0000313" key="1">
    <source>
        <dbReference type="EMBL" id="RHN39077.1"/>
    </source>
</evidence>
<dbReference type="EMBL" id="PSQE01000008">
    <property type="protein sequence ID" value="RHN39077.1"/>
    <property type="molecule type" value="Genomic_DNA"/>
</dbReference>
<dbReference type="Gramene" id="rna45070">
    <property type="protein sequence ID" value="RHN39077.1"/>
    <property type="gene ID" value="gene45070"/>
</dbReference>
<proteinExistence type="predicted"/>
<evidence type="ECO:0000313" key="2">
    <source>
        <dbReference type="Proteomes" id="UP000265566"/>
    </source>
</evidence>
<organism evidence="1 2">
    <name type="scientific">Medicago truncatula</name>
    <name type="common">Barrel medic</name>
    <name type="synonym">Medicago tribuloides</name>
    <dbReference type="NCBI Taxonomy" id="3880"/>
    <lineage>
        <taxon>Eukaryota</taxon>
        <taxon>Viridiplantae</taxon>
        <taxon>Streptophyta</taxon>
        <taxon>Embryophyta</taxon>
        <taxon>Tracheophyta</taxon>
        <taxon>Spermatophyta</taxon>
        <taxon>Magnoliopsida</taxon>
        <taxon>eudicotyledons</taxon>
        <taxon>Gunneridae</taxon>
        <taxon>Pentapetalae</taxon>
        <taxon>rosids</taxon>
        <taxon>fabids</taxon>
        <taxon>Fabales</taxon>
        <taxon>Fabaceae</taxon>
        <taxon>Papilionoideae</taxon>
        <taxon>50 kb inversion clade</taxon>
        <taxon>NPAAA clade</taxon>
        <taxon>Hologalegina</taxon>
        <taxon>IRL clade</taxon>
        <taxon>Trifolieae</taxon>
        <taxon>Medicago</taxon>
    </lineage>
</organism>
<comment type="caution">
    <text evidence="1">The sequence shown here is derived from an EMBL/GenBank/DDBJ whole genome shotgun (WGS) entry which is preliminary data.</text>
</comment>
<protein>
    <submittedName>
        <fullName evidence="1">Uncharacterized protein</fullName>
    </submittedName>
</protein>
<accession>A0A396GJZ2</accession>
<name>A0A396GJZ2_MEDTR</name>
<gene>
    <name evidence="1" type="ORF">MtrunA17_Chr8g0339981</name>
</gene>
<reference evidence="2" key="1">
    <citation type="journal article" date="2018" name="Nat. Plants">
        <title>Whole-genome landscape of Medicago truncatula symbiotic genes.</title>
        <authorList>
            <person name="Pecrix Y."/>
            <person name="Staton S.E."/>
            <person name="Sallet E."/>
            <person name="Lelandais-Briere C."/>
            <person name="Moreau S."/>
            <person name="Carrere S."/>
            <person name="Blein T."/>
            <person name="Jardinaud M.F."/>
            <person name="Latrasse D."/>
            <person name="Zouine M."/>
            <person name="Zahm M."/>
            <person name="Kreplak J."/>
            <person name="Mayjonade B."/>
            <person name="Satge C."/>
            <person name="Perez M."/>
            <person name="Cauet S."/>
            <person name="Marande W."/>
            <person name="Chantry-Darmon C."/>
            <person name="Lopez-Roques C."/>
            <person name="Bouchez O."/>
            <person name="Berard A."/>
            <person name="Debelle F."/>
            <person name="Munos S."/>
            <person name="Bendahmane A."/>
            <person name="Berges H."/>
            <person name="Niebel A."/>
            <person name="Buitink J."/>
            <person name="Frugier F."/>
            <person name="Benhamed M."/>
            <person name="Crespi M."/>
            <person name="Gouzy J."/>
            <person name="Gamas P."/>
        </authorList>
    </citation>
    <scope>NUCLEOTIDE SEQUENCE [LARGE SCALE GENOMIC DNA]</scope>
    <source>
        <strain evidence="2">cv. Jemalong A17</strain>
    </source>
</reference>
<dbReference type="Proteomes" id="UP000265566">
    <property type="component" value="Chromosome 8"/>
</dbReference>
<dbReference type="AlphaFoldDB" id="A0A396GJZ2"/>